<proteinExistence type="predicted"/>
<dbReference type="KEGG" id="fya:KMW28_05090"/>
<protein>
    <recommendedName>
        <fullName evidence="3">YD repeat-containing protein</fullName>
    </recommendedName>
</protein>
<accession>A0AAX1N6W3</accession>
<keyword evidence="2" id="KW-1185">Reference proteome</keyword>
<name>A0AAX1N6W3_9BACT</name>
<reference evidence="1 2" key="1">
    <citation type="submission" date="2021-05" db="EMBL/GenBank/DDBJ databases">
        <title>Comparative genomic studies on the polysaccharide-degrading batcterial strains of the Flammeovirga genus.</title>
        <authorList>
            <person name="Zewei F."/>
            <person name="Zheng Z."/>
            <person name="Yu L."/>
            <person name="Ruyue G."/>
            <person name="Yanhong M."/>
            <person name="Yuanyuan C."/>
            <person name="Jingyan G."/>
            <person name="Wenjun H."/>
        </authorList>
    </citation>
    <scope>NUCLEOTIDE SEQUENCE [LARGE SCALE GENOMIC DNA]</scope>
    <source>
        <strain evidence="1 2">NBRC:100898</strain>
    </source>
</reference>
<organism evidence="1 2">
    <name type="scientific">Flammeovirga yaeyamensis</name>
    <dbReference type="NCBI Taxonomy" id="367791"/>
    <lineage>
        <taxon>Bacteria</taxon>
        <taxon>Pseudomonadati</taxon>
        <taxon>Bacteroidota</taxon>
        <taxon>Cytophagia</taxon>
        <taxon>Cytophagales</taxon>
        <taxon>Flammeovirgaceae</taxon>
        <taxon>Flammeovirga</taxon>
    </lineage>
</organism>
<gene>
    <name evidence="1" type="ORF">KMW28_05090</name>
</gene>
<dbReference type="EMBL" id="CP076132">
    <property type="protein sequence ID" value="QWG02957.1"/>
    <property type="molecule type" value="Genomic_DNA"/>
</dbReference>
<dbReference type="Proteomes" id="UP000678679">
    <property type="component" value="Chromosome 1"/>
</dbReference>
<dbReference type="PROSITE" id="PS51257">
    <property type="entry name" value="PROKAR_LIPOPROTEIN"/>
    <property type="match status" value="1"/>
</dbReference>
<evidence type="ECO:0008006" key="3">
    <source>
        <dbReference type="Google" id="ProtNLM"/>
    </source>
</evidence>
<evidence type="ECO:0000313" key="1">
    <source>
        <dbReference type="EMBL" id="QWG02957.1"/>
    </source>
</evidence>
<dbReference type="RefSeq" id="WP_169664422.1">
    <property type="nucleotide sequence ID" value="NZ_CP076132.1"/>
</dbReference>
<sequence length="271" mass="32124">MKNFQLFVFILLVSFSCKEKENDTTPIIKKYVAERNINTADQGAIYKKRYEYNSENQISRTTEETFRQNGELASTEEYYDIQFTSDNKIKSYKRKVDYATSNSFDINEFVTYSYDNLTVFETMTDDNKEVVYTIVYKLNQDLTPKTEVYHDFDGNFRYRKEFTWEGTNLILTKTFYPDTDGFFLGMESQHTYDDKVNPVHNPISIFPSSNNIISATNIYHEAQFGQYSTLKVTREYTYDEDNYPIQYTETRLSENEPQVEVFSGEYSYYDN</sequence>
<evidence type="ECO:0000313" key="2">
    <source>
        <dbReference type="Proteomes" id="UP000678679"/>
    </source>
</evidence>
<dbReference type="AlphaFoldDB" id="A0AAX1N6W3"/>